<dbReference type="EMBL" id="MU826382">
    <property type="protein sequence ID" value="KAJ7377225.1"/>
    <property type="molecule type" value="Genomic_DNA"/>
</dbReference>
<keyword evidence="2" id="KW-1185">Reference proteome</keyword>
<organism evidence="1 2">
    <name type="scientific">Desmophyllum pertusum</name>
    <dbReference type="NCBI Taxonomy" id="174260"/>
    <lineage>
        <taxon>Eukaryota</taxon>
        <taxon>Metazoa</taxon>
        <taxon>Cnidaria</taxon>
        <taxon>Anthozoa</taxon>
        <taxon>Hexacorallia</taxon>
        <taxon>Scleractinia</taxon>
        <taxon>Caryophylliina</taxon>
        <taxon>Caryophylliidae</taxon>
        <taxon>Desmophyllum</taxon>
    </lineage>
</organism>
<dbReference type="OrthoDB" id="5977724at2759"/>
<dbReference type="Proteomes" id="UP001163046">
    <property type="component" value="Unassembled WGS sequence"/>
</dbReference>
<evidence type="ECO:0000313" key="1">
    <source>
        <dbReference type="EMBL" id="KAJ7377225.1"/>
    </source>
</evidence>
<name>A0A9W9Z9A8_9CNID</name>
<gene>
    <name evidence="1" type="ORF">OS493_030427</name>
</gene>
<dbReference type="AlphaFoldDB" id="A0A9W9Z9A8"/>
<evidence type="ECO:0000313" key="2">
    <source>
        <dbReference type="Proteomes" id="UP001163046"/>
    </source>
</evidence>
<proteinExistence type="predicted"/>
<protein>
    <submittedName>
        <fullName evidence="1">Uncharacterized protein</fullName>
    </submittedName>
</protein>
<comment type="caution">
    <text evidence="1">The sequence shown here is derived from an EMBL/GenBank/DDBJ whole genome shotgun (WGS) entry which is preliminary data.</text>
</comment>
<accession>A0A9W9Z9A8</accession>
<sequence>MLGGLKPLMELAIGDSDHPQCSTHAAKTLVMLGFLDTTIPVAIKSLGYKNGDRVSISINGKEHCTNKPGINIVVMDFMTFQVTEAVSFDTGHDKEASEQLVEYKAKSCLKDIGIEDYNFKTGELWTYCGYKKRDGAVKVALCQGFDAVELATALNLGYYANEQVQGYILLPLIDLLMSTPASLAISKVSELELLTVLARHDHHKEGWCINLV</sequence>
<reference evidence="1" key="1">
    <citation type="submission" date="2023-01" db="EMBL/GenBank/DDBJ databases">
        <title>Genome assembly of the deep-sea coral Lophelia pertusa.</title>
        <authorList>
            <person name="Herrera S."/>
            <person name="Cordes E."/>
        </authorList>
    </citation>
    <scope>NUCLEOTIDE SEQUENCE</scope>
    <source>
        <strain evidence="1">USNM1676648</strain>
        <tissue evidence="1">Polyp</tissue>
    </source>
</reference>